<evidence type="ECO:0000259" key="4">
    <source>
        <dbReference type="PROSITE" id="PS50089"/>
    </source>
</evidence>
<feature type="region of interest" description="Disordered" evidence="2">
    <location>
        <begin position="1"/>
        <end position="28"/>
    </location>
</feature>
<dbReference type="EMBL" id="CAMPGE010009479">
    <property type="protein sequence ID" value="CAI2368345.1"/>
    <property type="molecule type" value="Genomic_DNA"/>
</dbReference>
<keyword evidence="1" id="KW-0479">Metal-binding</keyword>
<dbReference type="GO" id="GO:0016567">
    <property type="term" value="P:protein ubiquitination"/>
    <property type="evidence" value="ECO:0007669"/>
    <property type="project" value="InterPro"/>
</dbReference>
<dbReference type="InterPro" id="IPR031127">
    <property type="entry name" value="E3_UB_ligase_RBR"/>
</dbReference>
<protein>
    <recommendedName>
        <fullName evidence="4">RING-type domain-containing protein</fullName>
    </recommendedName>
</protein>
<keyword evidence="6" id="KW-1185">Reference proteome</keyword>
<evidence type="ECO:0000256" key="3">
    <source>
        <dbReference type="SAM" id="Phobius"/>
    </source>
</evidence>
<feature type="domain" description="RING-type" evidence="4">
    <location>
        <begin position="38"/>
        <end position="82"/>
    </location>
</feature>
<keyword evidence="3" id="KW-0812">Transmembrane</keyword>
<dbReference type="InterPro" id="IPR013083">
    <property type="entry name" value="Znf_RING/FYVE/PHD"/>
</dbReference>
<dbReference type="Proteomes" id="UP001295684">
    <property type="component" value="Unassembled WGS sequence"/>
</dbReference>
<feature type="transmembrane region" description="Helical" evidence="3">
    <location>
        <begin position="224"/>
        <end position="246"/>
    </location>
</feature>
<comment type="caution">
    <text evidence="5">The sequence shown here is derived from an EMBL/GenBank/DDBJ whole genome shotgun (WGS) entry which is preliminary data.</text>
</comment>
<evidence type="ECO:0000256" key="1">
    <source>
        <dbReference type="PROSITE-ProRule" id="PRU00175"/>
    </source>
</evidence>
<dbReference type="GO" id="GO:0004842">
    <property type="term" value="F:ubiquitin-protein transferase activity"/>
    <property type="evidence" value="ECO:0007669"/>
    <property type="project" value="InterPro"/>
</dbReference>
<proteinExistence type="predicted"/>
<evidence type="ECO:0000313" key="6">
    <source>
        <dbReference type="Proteomes" id="UP001295684"/>
    </source>
</evidence>
<name>A0AAD1UJZ9_EUPCR</name>
<dbReference type="GO" id="GO:0008270">
    <property type="term" value="F:zinc ion binding"/>
    <property type="evidence" value="ECO:0007669"/>
    <property type="project" value="UniProtKB-KW"/>
</dbReference>
<dbReference type="InterPro" id="IPR001841">
    <property type="entry name" value="Znf_RING"/>
</dbReference>
<dbReference type="PANTHER" id="PTHR11685">
    <property type="entry name" value="RBR FAMILY RING FINGER AND IBR DOMAIN-CONTAINING"/>
    <property type="match status" value="1"/>
</dbReference>
<reference evidence="5" key="1">
    <citation type="submission" date="2023-07" db="EMBL/GenBank/DDBJ databases">
        <authorList>
            <consortium name="AG Swart"/>
            <person name="Singh M."/>
            <person name="Singh A."/>
            <person name="Seah K."/>
            <person name="Emmerich C."/>
        </authorList>
    </citation>
    <scope>NUCLEOTIDE SEQUENCE</scope>
    <source>
        <strain evidence="5">DP1</strain>
    </source>
</reference>
<gene>
    <name evidence="5" type="ORF">ECRASSUSDP1_LOCUS9636</name>
</gene>
<keyword evidence="3" id="KW-1133">Transmembrane helix</keyword>
<feature type="transmembrane region" description="Helical" evidence="3">
    <location>
        <begin position="278"/>
        <end position="302"/>
    </location>
</feature>
<dbReference type="PROSITE" id="PS50089">
    <property type="entry name" value="ZF_RING_2"/>
    <property type="match status" value="1"/>
</dbReference>
<dbReference type="SUPFAM" id="SSF57850">
    <property type="entry name" value="RING/U-box"/>
    <property type="match status" value="1"/>
</dbReference>
<organism evidence="5 6">
    <name type="scientific">Euplotes crassus</name>
    <dbReference type="NCBI Taxonomy" id="5936"/>
    <lineage>
        <taxon>Eukaryota</taxon>
        <taxon>Sar</taxon>
        <taxon>Alveolata</taxon>
        <taxon>Ciliophora</taxon>
        <taxon>Intramacronucleata</taxon>
        <taxon>Spirotrichea</taxon>
        <taxon>Hypotrichia</taxon>
        <taxon>Euplotida</taxon>
        <taxon>Euplotidae</taxon>
        <taxon>Moneuplotes</taxon>
    </lineage>
</organism>
<evidence type="ECO:0000256" key="2">
    <source>
        <dbReference type="SAM" id="MobiDB-lite"/>
    </source>
</evidence>
<keyword evidence="3" id="KW-0472">Membrane</keyword>
<keyword evidence="1" id="KW-0862">Zinc</keyword>
<sequence length="328" mass="37869">MANIHQSDSEPVSKTISDNDLELQSPSTHPEGNFPGYCMVCQQETSEDKILLECNHAACKNCLPRFITKNVESKIIPACDGCGKEITEVFIQNHRILKNKDLDKYNQFRRCLEVLSEPRRQICPIPKCSELAVVQKMEKFDAPVIVKCRVSHNFCAICNYSHVSDVKCSKAKKWDRFYDEPLTLRCENCGLILQEWMEKEERPLRCYSCRTPVFTPNMIMLSPFGYILMYLLLPILMPYLILKYFFCRRDRSRCSWKKCLCVNCGCCRGNGDAEGCAIVVIVVIILFLVGGFGLMFASLWILPFAYITLILNHWKQTQVEKRLKATWQ</sequence>
<keyword evidence="1" id="KW-0863">Zinc-finger</keyword>
<evidence type="ECO:0000313" key="5">
    <source>
        <dbReference type="EMBL" id="CAI2368345.1"/>
    </source>
</evidence>
<dbReference type="AlphaFoldDB" id="A0AAD1UJZ9"/>
<accession>A0AAD1UJZ9</accession>
<dbReference type="Gene3D" id="3.30.40.10">
    <property type="entry name" value="Zinc/RING finger domain, C3HC4 (zinc finger)"/>
    <property type="match status" value="1"/>
</dbReference>